<name>A0A410QG90_9FIRM</name>
<dbReference type="EMBL" id="CP035282">
    <property type="protein sequence ID" value="QAT63021.1"/>
    <property type="molecule type" value="Genomic_DNA"/>
</dbReference>
<protein>
    <submittedName>
        <fullName evidence="1">Uncharacterized protein</fullName>
    </submittedName>
</protein>
<evidence type="ECO:0000313" key="1">
    <source>
        <dbReference type="EMBL" id="QAT63021.1"/>
    </source>
</evidence>
<keyword evidence="2" id="KW-1185">Reference proteome</keyword>
<proteinExistence type="predicted"/>
<dbReference type="OrthoDB" id="1875136at2"/>
<dbReference type="RefSeq" id="WP_128753254.1">
    <property type="nucleotide sequence ID" value="NZ_CP035282.1"/>
</dbReference>
<organism evidence="1 2">
    <name type="scientific">Acidilutibacter cellobiosedens</name>
    <dbReference type="NCBI Taxonomy" id="2507161"/>
    <lineage>
        <taxon>Bacteria</taxon>
        <taxon>Bacillati</taxon>
        <taxon>Bacillota</taxon>
        <taxon>Tissierellia</taxon>
        <taxon>Tissierellales</taxon>
        <taxon>Acidilutibacteraceae</taxon>
        <taxon>Acidilutibacter</taxon>
    </lineage>
</organism>
<sequence length="557" mass="64927">MVDENLRECISYNKDFINGSIITSKKYKENQGIKGKVLLELFDAKTNKKLKEAYTENLIPDLYFKDTFLELFVQGIMGAGNTRRCENYTWFNYLYLTDSDKPENINEQRVMGNVIGFAGRNEPYSGNDPIRGTVNRSETKFEVTDNKIKINFVFDFPTHAANGRIESIYWADSDPENKDYFYRGAALYGREYEDNSYYINSEINPRRYYAINRLFSYAKTIKFISPTKGWLLADGKNTSITQSSYLQFPESLKGHWLMIPFDINTNDIIIWDQVTRLLNYEGNALVSDSSHAIKKYDGLYQACPYIQPDGEMVFIGFYNYSYSGDNYLRIYKWSKVGVQLSFVDINMSQDFKDKDYNVSFNYKQINTDGVFLDGCIDIIGYTTRMDDQFNEKVYTSRWLRVDALGNKVQDMNIKPKIGNSTWFETRGLDSGNIERRCYVYDFYRSANRIYLYYTNTQGGTSFYQVINKQGNLLEPYKKNFSINSSYYGYYNILGTDRWISRYYGSSSNSLLIQALLTSKPIGAHTKLAQPVEKTEANTMKIQYMFEIDLVNYGEDYY</sequence>
<dbReference type="KEGG" id="spoa:EQM13_16335"/>
<accession>A0A410QG90</accession>
<reference evidence="2" key="1">
    <citation type="submission" date="2019-01" db="EMBL/GenBank/DDBJ databases">
        <title>Draft genomes of a novel of Sporanaerobacter strains.</title>
        <authorList>
            <person name="Ma S."/>
        </authorList>
    </citation>
    <scope>NUCLEOTIDE SEQUENCE [LARGE SCALE GENOMIC DNA]</scope>
    <source>
        <strain evidence="2">NJN-17</strain>
    </source>
</reference>
<dbReference type="AlphaFoldDB" id="A0A410QG90"/>
<dbReference type="Proteomes" id="UP000287969">
    <property type="component" value="Chromosome"/>
</dbReference>
<evidence type="ECO:0000313" key="2">
    <source>
        <dbReference type="Proteomes" id="UP000287969"/>
    </source>
</evidence>
<gene>
    <name evidence="1" type="ORF">EQM13_16335</name>
</gene>